<name>A0ABV0V6Y1_9TELE</name>
<proteinExistence type="predicted"/>
<keyword evidence="1" id="KW-0472">Membrane</keyword>
<reference evidence="2 3" key="1">
    <citation type="submission" date="2021-06" db="EMBL/GenBank/DDBJ databases">
        <authorList>
            <person name="Palmer J.M."/>
        </authorList>
    </citation>
    <scope>NUCLEOTIDE SEQUENCE [LARGE SCALE GENOMIC DNA]</scope>
    <source>
        <strain evidence="3">if_2019</strain>
        <tissue evidence="2">Muscle</tissue>
    </source>
</reference>
<sequence length="121" mass="13622">MARAVHREPAEFNMDYVNLPDSSVRMHANKGNQKPDVPDPLRKLFRLVGVGFGLLCILQAALNVSLRLTLFKIDTQPSTKETVCRNETDNQRPLIGKCEDNETHYGAHISTEFKHGNTNSM</sequence>
<evidence type="ECO:0000256" key="1">
    <source>
        <dbReference type="SAM" id="Phobius"/>
    </source>
</evidence>
<gene>
    <name evidence="2" type="ORF">ILYODFUR_026016</name>
</gene>
<protein>
    <submittedName>
        <fullName evidence="2">Uncharacterized protein</fullName>
    </submittedName>
</protein>
<evidence type="ECO:0000313" key="3">
    <source>
        <dbReference type="Proteomes" id="UP001482620"/>
    </source>
</evidence>
<keyword evidence="1" id="KW-1133">Transmembrane helix</keyword>
<dbReference type="Proteomes" id="UP001482620">
    <property type="component" value="Unassembled WGS sequence"/>
</dbReference>
<organism evidence="2 3">
    <name type="scientific">Ilyodon furcidens</name>
    <name type="common">goldbreast splitfin</name>
    <dbReference type="NCBI Taxonomy" id="33524"/>
    <lineage>
        <taxon>Eukaryota</taxon>
        <taxon>Metazoa</taxon>
        <taxon>Chordata</taxon>
        <taxon>Craniata</taxon>
        <taxon>Vertebrata</taxon>
        <taxon>Euteleostomi</taxon>
        <taxon>Actinopterygii</taxon>
        <taxon>Neopterygii</taxon>
        <taxon>Teleostei</taxon>
        <taxon>Neoteleostei</taxon>
        <taxon>Acanthomorphata</taxon>
        <taxon>Ovalentaria</taxon>
        <taxon>Atherinomorphae</taxon>
        <taxon>Cyprinodontiformes</taxon>
        <taxon>Goodeidae</taxon>
        <taxon>Ilyodon</taxon>
    </lineage>
</organism>
<feature type="transmembrane region" description="Helical" evidence="1">
    <location>
        <begin position="44"/>
        <end position="62"/>
    </location>
</feature>
<comment type="caution">
    <text evidence="2">The sequence shown here is derived from an EMBL/GenBank/DDBJ whole genome shotgun (WGS) entry which is preliminary data.</text>
</comment>
<keyword evidence="1" id="KW-0812">Transmembrane</keyword>
<evidence type="ECO:0000313" key="2">
    <source>
        <dbReference type="EMBL" id="MEQ2252849.1"/>
    </source>
</evidence>
<accession>A0ABV0V6Y1</accession>
<dbReference type="EMBL" id="JAHRIQ010095927">
    <property type="protein sequence ID" value="MEQ2252849.1"/>
    <property type="molecule type" value="Genomic_DNA"/>
</dbReference>
<keyword evidence="3" id="KW-1185">Reference proteome</keyword>